<dbReference type="RefSeq" id="XP_072852859.1">
    <property type="nucleotide sequence ID" value="XM_072996758.1"/>
</dbReference>
<sequence>MAARKDASAEDQASEDSEEGEEEDVGFSEYDSTWEVEDDDDDGDEEKEDRAQLEEKPGKKGREAAAAAAGAKEKSKPQEKPGRGSPSATWASGIQERRKANHSSMGFRRCKQTSRCNWGAARDMQKYRRRYPGLEEAEVEEQEMWNLSFYKNEIHFKPHGLHIEDLLEKWQNDYATLEENHSYIQWLFPLREPGMNWRAKILTCQEIEAFKKSKEVMERFVRAYKLMLGFYGINLINEETGELKRAENWCERFENLNRYSHNNLRITRILKCLGEMGYEHYQVHLVKFFLAETLIHQQLPRVLRSALDYFMFTVRNKQRRQELVHFAWQNFRPKREFVWGPHKKLRRFKPRSPEFLSHQEPRKEKETVSGGAAQGMAKGNAEPPNEISQGLKEEPSRDGADEAVKKDLPEPLNEHTTDRTTRSSPTGQPGSQTSNEPSFPSSDSMKNQSGGKDPTSAVEGNGSQGGDAVESQARRTVEHTTTSEEDNVSTRVSPAEIKEEKRGDEEDPPVPTRREESGSGAEGESLKEAKKRKLEMSRLTGEKSSLKGPTDIEKISFNLEEVVIDPKDAGKRPPVKEQVKLLASEEGTGDGSDVKEAESVSAVIKRRKVEETAPKEGISKTPGRVDTEGIPLEGQVTNCSTSRLERTEEVCQDGIRIVTDSCADALTSCRTGSVDLLANSQALSSKPGLSLGDSRPDKTDEPETTFVIENKESPPLETQPASKREVDKHSGQEEGGIERKKEAATERNTSSKVEKSEMTTGGSKEVE</sequence>
<feature type="region of interest" description="Disordered" evidence="2">
    <location>
        <begin position="1"/>
        <end position="106"/>
    </location>
</feature>
<evidence type="ECO:0000256" key="1">
    <source>
        <dbReference type="ARBA" id="ARBA00010365"/>
    </source>
</evidence>
<feature type="compositionally biased region" description="Basic and acidic residues" evidence="2">
    <location>
        <begin position="48"/>
        <end position="63"/>
    </location>
</feature>
<dbReference type="PANTHER" id="PTHR14015:SF1">
    <property type="entry name" value="OPIOID GROWTH FACTOR RECEPTOR"/>
    <property type="match status" value="1"/>
</dbReference>
<comment type="similarity">
    <text evidence="1">Belongs to the opioid growth factor receptor family.</text>
</comment>
<dbReference type="Pfam" id="PF04664">
    <property type="entry name" value="OGFr_N"/>
    <property type="match status" value="1"/>
</dbReference>
<dbReference type="Proteomes" id="UP001652642">
    <property type="component" value="Chromosome 4"/>
</dbReference>
<evidence type="ECO:0000256" key="2">
    <source>
        <dbReference type="SAM" id="MobiDB-lite"/>
    </source>
</evidence>
<name>A0ABM5G5D1_9SAUR</name>
<feature type="domain" description="Opioid growth factor receptor (OGFr) conserved" evidence="3">
    <location>
        <begin position="140"/>
        <end position="345"/>
    </location>
</feature>
<dbReference type="InterPro" id="IPR039574">
    <property type="entry name" value="OGFr"/>
</dbReference>
<dbReference type="InterPro" id="IPR006757">
    <property type="entry name" value="OGF_rcpt"/>
</dbReference>
<feature type="compositionally biased region" description="Polar residues" evidence="2">
    <location>
        <begin position="422"/>
        <end position="450"/>
    </location>
</feature>
<accession>A0ABM5G5D1</accession>
<feature type="compositionally biased region" description="Acidic residues" evidence="2">
    <location>
        <begin position="12"/>
        <end position="47"/>
    </location>
</feature>
<reference evidence="5" key="1">
    <citation type="submission" date="2025-08" db="UniProtKB">
        <authorList>
            <consortium name="RefSeq"/>
        </authorList>
    </citation>
    <scope>IDENTIFICATION</scope>
</reference>
<organism evidence="4 5">
    <name type="scientific">Pogona vitticeps</name>
    <name type="common">central bearded dragon</name>
    <dbReference type="NCBI Taxonomy" id="103695"/>
    <lineage>
        <taxon>Eukaryota</taxon>
        <taxon>Metazoa</taxon>
        <taxon>Chordata</taxon>
        <taxon>Craniata</taxon>
        <taxon>Vertebrata</taxon>
        <taxon>Euteleostomi</taxon>
        <taxon>Lepidosauria</taxon>
        <taxon>Squamata</taxon>
        <taxon>Bifurcata</taxon>
        <taxon>Unidentata</taxon>
        <taxon>Episquamata</taxon>
        <taxon>Toxicofera</taxon>
        <taxon>Iguania</taxon>
        <taxon>Acrodonta</taxon>
        <taxon>Agamidae</taxon>
        <taxon>Amphibolurinae</taxon>
        <taxon>Pogona</taxon>
    </lineage>
</organism>
<dbReference type="PANTHER" id="PTHR14015">
    <property type="entry name" value="OPIOID GROWTH FACTOR RECEPTOR OGFR ZETA-TYPE OPIOID RECEPTOR"/>
    <property type="match status" value="1"/>
</dbReference>
<feature type="compositionally biased region" description="Basic and acidic residues" evidence="2">
    <location>
        <begin position="472"/>
        <end position="482"/>
    </location>
</feature>
<feature type="region of interest" description="Disordered" evidence="2">
    <location>
        <begin position="608"/>
        <end position="633"/>
    </location>
</feature>
<feature type="region of interest" description="Disordered" evidence="2">
    <location>
        <begin position="350"/>
        <end position="549"/>
    </location>
</feature>
<feature type="compositionally biased region" description="Basic and acidic residues" evidence="2">
    <location>
        <begin position="71"/>
        <end position="82"/>
    </location>
</feature>
<feature type="compositionally biased region" description="Basic and acidic residues" evidence="2">
    <location>
        <begin position="722"/>
        <end position="745"/>
    </location>
</feature>
<evidence type="ECO:0000259" key="3">
    <source>
        <dbReference type="Pfam" id="PF04664"/>
    </source>
</evidence>
<protein>
    <submittedName>
        <fullName evidence="5">Opioid growth factor receptor</fullName>
    </submittedName>
</protein>
<feature type="compositionally biased region" description="Polar residues" evidence="2">
    <location>
        <begin position="758"/>
        <end position="767"/>
    </location>
</feature>
<keyword evidence="4" id="KW-1185">Reference proteome</keyword>
<feature type="compositionally biased region" description="Basic and acidic residues" evidence="2">
    <location>
        <begin position="391"/>
        <end position="421"/>
    </location>
</feature>
<proteinExistence type="inferred from homology"/>
<feature type="compositionally biased region" description="Basic and acidic residues" evidence="2">
    <location>
        <begin position="524"/>
        <end position="549"/>
    </location>
</feature>
<feature type="compositionally biased region" description="Basic and acidic residues" evidence="2">
    <location>
        <begin position="608"/>
        <end position="627"/>
    </location>
</feature>
<feature type="region of interest" description="Disordered" evidence="2">
    <location>
        <begin position="678"/>
        <end position="767"/>
    </location>
</feature>
<keyword evidence="5" id="KW-0675">Receptor</keyword>
<gene>
    <name evidence="5" type="primary">OGFR</name>
</gene>
<dbReference type="GeneID" id="110084897"/>
<evidence type="ECO:0000313" key="5">
    <source>
        <dbReference type="RefSeq" id="XP_072852859.1"/>
    </source>
</evidence>
<feature type="compositionally biased region" description="Basic and acidic residues" evidence="2">
    <location>
        <begin position="357"/>
        <end position="367"/>
    </location>
</feature>
<evidence type="ECO:0000313" key="4">
    <source>
        <dbReference type="Proteomes" id="UP001652642"/>
    </source>
</evidence>